<dbReference type="Proteomes" id="UP000758856">
    <property type="component" value="Unassembled WGS sequence"/>
</dbReference>
<evidence type="ECO:0008006" key="5">
    <source>
        <dbReference type="Google" id="ProtNLM"/>
    </source>
</evidence>
<keyword evidence="3" id="KW-1185">Reference proteome</keyword>
<evidence type="ECO:0000313" key="3">
    <source>
        <dbReference type="Proteomes" id="UP000758856"/>
    </source>
</evidence>
<comment type="caution">
    <text evidence="1">The sequence shown here is derived from an EMBL/GenBank/DDBJ whole genome shotgun (WGS) entry which is preliminary data.</text>
</comment>
<name>A0A9W6IUB1_9HYPH</name>
<evidence type="ECO:0000313" key="2">
    <source>
        <dbReference type="EMBL" id="MBM7852127.1"/>
    </source>
</evidence>
<dbReference type="RefSeq" id="WP_204950553.1">
    <property type="nucleotide sequence ID" value="NZ_BSFF01000003.1"/>
</dbReference>
<dbReference type="AlphaFoldDB" id="A0A9W6IUB1"/>
<reference evidence="1" key="1">
    <citation type="journal article" date="2014" name="Int. J. Syst. Evol. Microbiol.">
        <title>Complete genome sequence of Corynebacterium casei LMG S-19264T (=DSM 44701T), isolated from a smear-ripened cheese.</title>
        <authorList>
            <consortium name="US DOE Joint Genome Institute (JGI-PGF)"/>
            <person name="Walter F."/>
            <person name="Albersmeier A."/>
            <person name="Kalinowski J."/>
            <person name="Ruckert C."/>
        </authorList>
    </citation>
    <scope>NUCLEOTIDE SEQUENCE</scope>
    <source>
        <strain evidence="1">VKM B-1606</strain>
    </source>
</reference>
<proteinExistence type="predicted"/>
<dbReference type="InterPro" id="IPR009003">
    <property type="entry name" value="Peptidase_S1_PA"/>
</dbReference>
<dbReference type="EMBL" id="JAFBCY010000003">
    <property type="protein sequence ID" value="MBM7852127.1"/>
    <property type="molecule type" value="Genomic_DNA"/>
</dbReference>
<gene>
    <name evidence="1" type="ORF">GCM10008170_23520</name>
    <name evidence="2" type="ORF">JOD31_002369</name>
</gene>
<evidence type="ECO:0000313" key="4">
    <source>
        <dbReference type="Proteomes" id="UP001143400"/>
    </source>
</evidence>
<evidence type="ECO:0000313" key="1">
    <source>
        <dbReference type="EMBL" id="GLK56333.1"/>
    </source>
</evidence>
<protein>
    <recommendedName>
        <fullName evidence="5">Serine protease</fullName>
    </recommendedName>
</protein>
<dbReference type="SUPFAM" id="SSF50494">
    <property type="entry name" value="Trypsin-like serine proteases"/>
    <property type="match status" value="1"/>
</dbReference>
<reference evidence="2 3" key="2">
    <citation type="submission" date="2021-01" db="EMBL/GenBank/DDBJ databases">
        <title>Genomic Encyclopedia of Type Strains, Phase IV (KMG-IV): sequencing the most valuable type-strain genomes for metagenomic binning, comparative biology and taxonomic classification.</title>
        <authorList>
            <person name="Goeker M."/>
        </authorList>
    </citation>
    <scope>NUCLEOTIDE SEQUENCE [LARGE SCALE GENOMIC DNA]</scope>
    <source>
        <strain evidence="2 3">DSM 6130</strain>
    </source>
</reference>
<dbReference type="Proteomes" id="UP001143400">
    <property type="component" value="Unassembled WGS sequence"/>
</dbReference>
<reference evidence="1" key="3">
    <citation type="submission" date="2023-01" db="EMBL/GenBank/DDBJ databases">
        <authorList>
            <person name="Sun Q."/>
            <person name="Evtushenko L."/>
        </authorList>
    </citation>
    <scope>NUCLEOTIDE SEQUENCE</scope>
    <source>
        <strain evidence="1">VKM B-1606</strain>
    </source>
</reference>
<accession>A0A9W6IUB1</accession>
<dbReference type="EMBL" id="BSFF01000003">
    <property type="protein sequence ID" value="GLK56333.1"/>
    <property type="molecule type" value="Genomic_DNA"/>
</dbReference>
<organism evidence="1 4">
    <name type="scientific">Methylopila capsulata</name>
    <dbReference type="NCBI Taxonomy" id="61654"/>
    <lineage>
        <taxon>Bacteria</taxon>
        <taxon>Pseudomonadati</taxon>
        <taxon>Pseudomonadota</taxon>
        <taxon>Alphaproteobacteria</taxon>
        <taxon>Hyphomicrobiales</taxon>
        <taxon>Methylopilaceae</taxon>
        <taxon>Methylopila</taxon>
    </lineage>
</organism>
<sequence>MPKIPASYLNCTVYLYKSTEDAEIGKAEGGTGFFAFYPIDDSNKGYTCIVSNWHVAVRDGFSVARINSPDGGSDIIDLDPSEWYFQPGIDVAVAIYRHDHLRHKGSFVRPGDFITKEIITREEIGPGEDVFLIGRFVDHDGGKVNKPSVRFGNISMMHSKLINPTDKFSDMLCVDLRCRGGYSGSPVFVYRTPGFDLTQPPAKNLEQSFIMLDGVILLMMLGMLTSQFQETSEIRKGIKATQDQSEPPNVPEKDHVKILSGMSLVTPSWDIERVIAAAVIQHHRS</sequence>